<proteinExistence type="predicted"/>
<feature type="transmembrane region" description="Helical" evidence="1">
    <location>
        <begin position="12"/>
        <end position="31"/>
    </location>
</feature>
<organism evidence="2 3">
    <name type="scientific">Capnocytophaga cynodegmi</name>
    <dbReference type="NCBI Taxonomy" id="28189"/>
    <lineage>
        <taxon>Bacteria</taxon>
        <taxon>Pseudomonadati</taxon>
        <taxon>Bacteroidota</taxon>
        <taxon>Flavobacteriia</taxon>
        <taxon>Flavobacteriales</taxon>
        <taxon>Flavobacteriaceae</taxon>
        <taxon>Capnocytophaga</taxon>
    </lineage>
</organism>
<name>A0A286NTQ6_9FLAO</name>
<feature type="transmembrane region" description="Helical" evidence="1">
    <location>
        <begin position="88"/>
        <end position="109"/>
    </location>
</feature>
<accession>A0A286NTQ6</accession>
<dbReference type="EMBL" id="CP022378">
    <property type="protein sequence ID" value="ATA67463.1"/>
    <property type="molecule type" value="Genomic_DNA"/>
</dbReference>
<dbReference type="Proteomes" id="UP000242855">
    <property type="component" value="Chromosome"/>
</dbReference>
<gene>
    <name evidence="2" type="ORF">CGC48_01780</name>
</gene>
<reference evidence="2 3" key="1">
    <citation type="journal article" date="2017" name="Genome Announc.">
        <title>Twelve Complete Reference Genomes of Clinical Isolates in the Capnocytophaga Genus.</title>
        <authorList>
            <person name="Villarma A."/>
            <person name="Gulvik C.A."/>
            <person name="Rowe L.A."/>
            <person name="Sheth M."/>
            <person name="Juieng P."/>
            <person name="Nicholson A.C."/>
            <person name="Loparev V.N."/>
            <person name="McQuiston J.R."/>
        </authorList>
    </citation>
    <scope>NUCLEOTIDE SEQUENCE [LARGE SCALE GENOMIC DNA]</scope>
    <source>
        <strain evidence="2 3">G7591</strain>
    </source>
</reference>
<feature type="transmembrane region" description="Helical" evidence="1">
    <location>
        <begin position="51"/>
        <end position="76"/>
    </location>
</feature>
<dbReference type="KEGG" id="ccyn:CGC48_01780"/>
<dbReference type="RefSeq" id="WP_095919758.1">
    <property type="nucleotide sequence ID" value="NZ_CP022378.1"/>
</dbReference>
<evidence type="ECO:0000256" key="1">
    <source>
        <dbReference type="SAM" id="Phobius"/>
    </source>
</evidence>
<dbReference type="GeneID" id="96780522"/>
<dbReference type="AlphaFoldDB" id="A0A286NTQ6"/>
<evidence type="ECO:0000313" key="2">
    <source>
        <dbReference type="EMBL" id="ATA67463.1"/>
    </source>
</evidence>
<evidence type="ECO:0000313" key="3">
    <source>
        <dbReference type="Proteomes" id="UP000242855"/>
    </source>
</evidence>
<evidence type="ECO:0008006" key="4">
    <source>
        <dbReference type="Google" id="ProtNLM"/>
    </source>
</evidence>
<keyword evidence="1" id="KW-0472">Membrane</keyword>
<keyword evidence="1" id="KW-0812">Transmembrane</keyword>
<protein>
    <recommendedName>
        <fullName evidence="4">DUF2834 domain-containing protein</fullName>
    </recommendedName>
</protein>
<keyword evidence="1" id="KW-1133">Transmembrane helix</keyword>
<sequence length="119" mass="13309">MQTTKKTSKIFNLVNLYYAIAIIGLLFTWKYNLEYMAAGGDFFSATLFSDLSVNAVTTSFAVDLTIVNIAFITFVFASSKKYGIKYPLLYIVLATMVALAFAFPLYLAILTKKQNRTAK</sequence>
<dbReference type="InterPro" id="IPR021362">
    <property type="entry name" value="DUF2834"/>
</dbReference>
<dbReference type="Pfam" id="PF11196">
    <property type="entry name" value="DUF2834"/>
    <property type="match status" value="1"/>
</dbReference>